<protein>
    <submittedName>
        <fullName evidence="2">Uncharacterized protein</fullName>
    </submittedName>
</protein>
<name>A0A517NEQ2_9BACT</name>
<proteinExistence type="predicted"/>
<feature type="transmembrane region" description="Helical" evidence="1">
    <location>
        <begin position="50"/>
        <end position="67"/>
    </location>
</feature>
<evidence type="ECO:0000256" key="1">
    <source>
        <dbReference type="SAM" id="Phobius"/>
    </source>
</evidence>
<dbReference type="KEGG" id="rlc:K227x_40070"/>
<dbReference type="AlphaFoldDB" id="A0A517NEQ2"/>
<dbReference type="EMBL" id="CP036525">
    <property type="protein sequence ID" value="QDT05606.1"/>
    <property type="molecule type" value="Genomic_DNA"/>
</dbReference>
<evidence type="ECO:0000313" key="3">
    <source>
        <dbReference type="Proteomes" id="UP000318538"/>
    </source>
</evidence>
<keyword evidence="3" id="KW-1185">Reference proteome</keyword>
<sequence length="69" mass="7790">MCIAKPRGHRPARFRETRGSLSTRLNEHLAKRATGSTTLVALDQIQQGQVVSRTFVLFLFIVQIGLLRQ</sequence>
<keyword evidence="1" id="KW-0472">Membrane</keyword>
<organism evidence="2 3">
    <name type="scientific">Rubripirellula lacrimiformis</name>
    <dbReference type="NCBI Taxonomy" id="1930273"/>
    <lineage>
        <taxon>Bacteria</taxon>
        <taxon>Pseudomonadati</taxon>
        <taxon>Planctomycetota</taxon>
        <taxon>Planctomycetia</taxon>
        <taxon>Pirellulales</taxon>
        <taxon>Pirellulaceae</taxon>
        <taxon>Rubripirellula</taxon>
    </lineage>
</organism>
<evidence type="ECO:0000313" key="2">
    <source>
        <dbReference type="EMBL" id="QDT05606.1"/>
    </source>
</evidence>
<reference evidence="2 3" key="1">
    <citation type="submission" date="2019-02" db="EMBL/GenBank/DDBJ databases">
        <title>Deep-cultivation of Planctomycetes and their phenomic and genomic characterization uncovers novel biology.</title>
        <authorList>
            <person name="Wiegand S."/>
            <person name="Jogler M."/>
            <person name="Boedeker C."/>
            <person name="Pinto D."/>
            <person name="Vollmers J."/>
            <person name="Rivas-Marin E."/>
            <person name="Kohn T."/>
            <person name="Peeters S.H."/>
            <person name="Heuer A."/>
            <person name="Rast P."/>
            <person name="Oberbeckmann S."/>
            <person name="Bunk B."/>
            <person name="Jeske O."/>
            <person name="Meyerdierks A."/>
            <person name="Storesund J.E."/>
            <person name="Kallscheuer N."/>
            <person name="Luecker S."/>
            <person name="Lage O.M."/>
            <person name="Pohl T."/>
            <person name="Merkel B.J."/>
            <person name="Hornburger P."/>
            <person name="Mueller R.-W."/>
            <person name="Bruemmer F."/>
            <person name="Labrenz M."/>
            <person name="Spormann A.M."/>
            <person name="Op den Camp H."/>
            <person name="Overmann J."/>
            <person name="Amann R."/>
            <person name="Jetten M.S.M."/>
            <person name="Mascher T."/>
            <person name="Medema M.H."/>
            <person name="Devos D.P."/>
            <person name="Kaster A.-K."/>
            <person name="Ovreas L."/>
            <person name="Rohde M."/>
            <person name="Galperin M.Y."/>
            <person name="Jogler C."/>
        </authorList>
    </citation>
    <scope>NUCLEOTIDE SEQUENCE [LARGE SCALE GENOMIC DNA]</scope>
    <source>
        <strain evidence="2 3">K22_7</strain>
    </source>
</reference>
<gene>
    <name evidence="2" type="ORF">K227x_40070</name>
</gene>
<keyword evidence="1" id="KW-0812">Transmembrane</keyword>
<dbReference type="Proteomes" id="UP000318538">
    <property type="component" value="Chromosome"/>
</dbReference>
<accession>A0A517NEQ2</accession>
<keyword evidence="1" id="KW-1133">Transmembrane helix</keyword>